<sequence>MTASLVRPAAAEFLRVAHAVTDLSAPTPCSGYDVRGLLNHLLYWGPWLAAAGRREDPPSPAATEADAGLVGDDWLAALEKQTETLVDVFGTPSAWAGETTLGTARMPASVVGDMVLGEFVLHGWDLARASGQELRCPPETATAVFESAVAMGEQARSMGVYGPAVDVSGEALPLQRALGAAGRDPAWPR</sequence>
<comment type="caution">
    <text evidence="2">The sequence shown here is derived from an EMBL/GenBank/DDBJ whole genome shotgun (WGS) entry which is preliminary data.</text>
</comment>
<organism evidence="2 3">
    <name type="scientific">Amycolatopsis iheyensis</name>
    <dbReference type="NCBI Taxonomy" id="2945988"/>
    <lineage>
        <taxon>Bacteria</taxon>
        <taxon>Bacillati</taxon>
        <taxon>Actinomycetota</taxon>
        <taxon>Actinomycetes</taxon>
        <taxon>Pseudonocardiales</taxon>
        <taxon>Pseudonocardiaceae</taxon>
        <taxon>Amycolatopsis</taxon>
    </lineage>
</organism>
<dbReference type="EMBL" id="JAMXQV010000001">
    <property type="protein sequence ID" value="MCR6481473.1"/>
    <property type="molecule type" value="Genomic_DNA"/>
</dbReference>
<proteinExistence type="predicted"/>
<reference evidence="2" key="1">
    <citation type="submission" date="2022-06" db="EMBL/GenBank/DDBJ databases">
        <title>Amycolatopsis iheyaensis sp. nov., a new species of the genus Amycolatopsis isolated from soil in Iheya island, Japan.</title>
        <authorList>
            <person name="Ngamcharungchit C."/>
            <person name="Kanto H."/>
            <person name="Take A."/>
            <person name="Intra B."/>
            <person name="Matsumoto A."/>
            <person name="Panbangred W."/>
            <person name="Inahashi Y."/>
        </authorList>
    </citation>
    <scope>NUCLEOTIDE SEQUENCE</scope>
    <source>
        <strain evidence="2">OK19-0408</strain>
    </source>
</reference>
<dbReference type="InterPro" id="IPR017517">
    <property type="entry name" value="Maleyloyr_isom"/>
</dbReference>
<evidence type="ECO:0000313" key="2">
    <source>
        <dbReference type="EMBL" id="MCR6481473.1"/>
    </source>
</evidence>
<gene>
    <name evidence="2" type="ORF">M8542_01450</name>
</gene>
<dbReference type="NCBIfam" id="TIGR03086">
    <property type="entry name" value="TIGR03086 family metal-binding protein"/>
    <property type="match status" value="1"/>
</dbReference>
<dbReference type="Proteomes" id="UP001144096">
    <property type="component" value="Unassembled WGS sequence"/>
</dbReference>
<feature type="domain" description="Mycothiol-dependent maleylpyruvate isomerase metal-binding" evidence="1">
    <location>
        <begin position="7"/>
        <end position="127"/>
    </location>
</feature>
<dbReference type="InterPro" id="IPR017520">
    <property type="entry name" value="CHP03086"/>
</dbReference>
<accession>A0A9X2N6E1</accession>
<dbReference type="RefSeq" id="WP_257918114.1">
    <property type="nucleotide sequence ID" value="NZ_JAMXQV010000001.1"/>
</dbReference>
<dbReference type="NCBIfam" id="TIGR03083">
    <property type="entry name" value="maleylpyruvate isomerase family mycothiol-dependent enzyme"/>
    <property type="match status" value="1"/>
</dbReference>
<protein>
    <submittedName>
        <fullName evidence="2">TIGR03086 family metal-binding protein</fullName>
    </submittedName>
</protein>
<dbReference type="Pfam" id="PF11716">
    <property type="entry name" value="MDMPI_N"/>
    <property type="match status" value="1"/>
</dbReference>
<dbReference type="SUPFAM" id="SSF109854">
    <property type="entry name" value="DinB/YfiT-like putative metalloenzymes"/>
    <property type="match status" value="1"/>
</dbReference>
<evidence type="ECO:0000313" key="3">
    <source>
        <dbReference type="Proteomes" id="UP001144096"/>
    </source>
</evidence>
<dbReference type="GO" id="GO:0046872">
    <property type="term" value="F:metal ion binding"/>
    <property type="evidence" value="ECO:0007669"/>
    <property type="project" value="InterPro"/>
</dbReference>
<dbReference type="InterPro" id="IPR024344">
    <property type="entry name" value="MDMPI_metal-binding"/>
</dbReference>
<dbReference type="InterPro" id="IPR034660">
    <property type="entry name" value="DinB/YfiT-like"/>
</dbReference>
<name>A0A9X2N6E1_9PSEU</name>
<dbReference type="Gene3D" id="1.20.120.450">
    <property type="entry name" value="dinb family like domain"/>
    <property type="match status" value="1"/>
</dbReference>
<dbReference type="AlphaFoldDB" id="A0A9X2N6E1"/>
<keyword evidence="3" id="KW-1185">Reference proteome</keyword>
<evidence type="ECO:0000259" key="1">
    <source>
        <dbReference type="Pfam" id="PF11716"/>
    </source>
</evidence>